<sequence>MHRYDIYHVGQIAVYIVTDNHIRKGRFNPALTPSGYVEFVTEFNWSNLSSKHFATYNYTTNTSYFKGEDINFNDFNINLATIGWKSLATNIPQPRQTLAQQCKQINSLFSKLQVIDPRFSDTRWDFMDTILNIRKECKSCSKKYSITEGCSSPLRKILKDDNDDSATSMSVI</sequence>
<reference evidence="2" key="1">
    <citation type="journal article" date="2014" name="Proc. Natl. Acad. Sci. U.S.A.">
        <title>Extensive sampling of basidiomycete genomes demonstrates inadequacy of the white-rot/brown-rot paradigm for wood decay fungi.</title>
        <authorList>
            <person name="Riley R."/>
            <person name="Salamov A.A."/>
            <person name="Brown D.W."/>
            <person name="Nagy L.G."/>
            <person name="Floudas D."/>
            <person name="Held B.W."/>
            <person name="Levasseur A."/>
            <person name="Lombard V."/>
            <person name="Morin E."/>
            <person name="Otillar R."/>
            <person name="Lindquist E.A."/>
            <person name="Sun H."/>
            <person name="LaButti K.M."/>
            <person name="Schmutz J."/>
            <person name="Jabbour D."/>
            <person name="Luo H."/>
            <person name="Baker S.E."/>
            <person name="Pisabarro A.G."/>
            <person name="Walton J.D."/>
            <person name="Blanchette R.A."/>
            <person name="Henrissat B."/>
            <person name="Martin F."/>
            <person name="Cullen D."/>
            <person name="Hibbett D.S."/>
            <person name="Grigoriev I.V."/>
        </authorList>
    </citation>
    <scope>NUCLEOTIDE SEQUENCE [LARGE SCALE GENOMIC DNA]</scope>
    <source>
        <strain evidence="2">CBS 339.88</strain>
    </source>
</reference>
<evidence type="ECO:0000313" key="1">
    <source>
        <dbReference type="EMBL" id="KDR75452.1"/>
    </source>
</evidence>
<dbReference type="HOGENOM" id="CLU_1555360_0_0_1"/>
<dbReference type="EMBL" id="KL142381">
    <property type="protein sequence ID" value="KDR75452.1"/>
    <property type="molecule type" value="Genomic_DNA"/>
</dbReference>
<proteinExistence type="predicted"/>
<organism evidence="1 2">
    <name type="scientific">Galerina marginata (strain CBS 339.88)</name>
    <dbReference type="NCBI Taxonomy" id="685588"/>
    <lineage>
        <taxon>Eukaryota</taxon>
        <taxon>Fungi</taxon>
        <taxon>Dikarya</taxon>
        <taxon>Basidiomycota</taxon>
        <taxon>Agaricomycotina</taxon>
        <taxon>Agaricomycetes</taxon>
        <taxon>Agaricomycetidae</taxon>
        <taxon>Agaricales</taxon>
        <taxon>Agaricineae</taxon>
        <taxon>Strophariaceae</taxon>
        <taxon>Galerina</taxon>
    </lineage>
</organism>
<dbReference type="AlphaFoldDB" id="A0A067SZJ5"/>
<evidence type="ECO:0000313" key="2">
    <source>
        <dbReference type="Proteomes" id="UP000027222"/>
    </source>
</evidence>
<keyword evidence="2" id="KW-1185">Reference proteome</keyword>
<gene>
    <name evidence="1" type="ORF">GALMADRAFT_140950</name>
</gene>
<protein>
    <submittedName>
        <fullName evidence="1">Uncharacterized protein</fullName>
    </submittedName>
</protein>
<accession>A0A067SZJ5</accession>
<dbReference type="Proteomes" id="UP000027222">
    <property type="component" value="Unassembled WGS sequence"/>
</dbReference>
<name>A0A067SZJ5_GALM3</name>